<dbReference type="GO" id="GO:0008270">
    <property type="term" value="F:zinc ion binding"/>
    <property type="evidence" value="ECO:0007669"/>
    <property type="project" value="UniProtKB-KW"/>
</dbReference>
<dbReference type="InterPro" id="IPR036875">
    <property type="entry name" value="Znf_CCHC_sf"/>
</dbReference>
<evidence type="ECO:0000313" key="5">
    <source>
        <dbReference type="Proteomes" id="UP000626109"/>
    </source>
</evidence>
<dbReference type="SUPFAM" id="SSF57756">
    <property type="entry name" value="Retrovirus zinc finger-like domains"/>
    <property type="match status" value="1"/>
</dbReference>
<dbReference type="Gene3D" id="4.10.60.10">
    <property type="entry name" value="Zinc finger, CCHC-type"/>
    <property type="match status" value="1"/>
</dbReference>
<keyword evidence="1" id="KW-0479">Metal-binding</keyword>
<feature type="domain" description="CCHC-type" evidence="3">
    <location>
        <begin position="1073"/>
        <end position="1087"/>
    </location>
</feature>
<reference evidence="4" key="1">
    <citation type="submission" date="2021-02" db="EMBL/GenBank/DDBJ databases">
        <authorList>
            <person name="Dougan E. K."/>
            <person name="Rhodes N."/>
            <person name="Thang M."/>
            <person name="Chan C."/>
        </authorList>
    </citation>
    <scope>NUCLEOTIDE SEQUENCE</scope>
</reference>
<evidence type="ECO:0000256" key="2">
    <source>
        <dbReference type="SAM" id="MobiDB-lite"/>
    </source>
</evidence>
<feature type="compositionally biased region" description="Acidic residues" evidence="2">
    <location>
        <begin position="1580"/>
        <end position="1593"/>
    </location>
</feature>
<dbReference type="Proteomes" id="UP000626109">
    <property type="component" value="Unassembled WGS sequence"/>
</dbReference>
<name>A0A813K3S6_POLGL</name>
<feature type="compositionally biased region" description="Basic and acidic residues" evidence="2">
    <location>
        <begin position="402"/>
        <end position="416"/>
    </location>
</feature>
<gene>
    <name evidence="4" type="ORF">PGLA2088_LOCUS27595</name>
</gene>
<feature type="region of interest" description="Disordered" evidence="2">
    <location>
        <begin position="1955"/>
        <end position="1981"/>
    </location>
</feature>
<dbReference type="PANTHER" id="PTHR11439">
    <property type="entry name" value="GAG-POL-RELATED RETROTRANSPOSON"/>
    <property type="match status" value="1"/>
</dbReference>
<keyword evidence="1" id="KW-0863">Zinc-finger</keyword>
<keyword evidence="1" id="KW-0862">Zinc</keyword>
<dbReference type="InterPro" id="IPR001878">
    <property type="entry name" value="Znf_CCHC"/>
</dbReference>
<dbReference type="PROSITE" id="PS50158">
    <property type="entry name" value="ZF_CCHC"/>
    <property type="match status" value="1"/>
</dbReference>
<feature type="region of interest" description="Disordered" evidence="2">
    <location>
        <begin position="1026"/>
        <end position="1062"/>
    </location>
</feature>
<feature type="region of interest" description="Disordered" evidence="2">
    <location>
        <begin position="1578"/>
        <end position="1634"/>
    </location>
</feature>
<protein>
    <recommendedName>
        <fullName evidence="3">CCHC-type domain-containing protein</fullName>
    </recommendedName>
</protein>
<accession>A0A813K3S6</accession>
<dbReference type="Pfam" id="PF00098">
    <property type="entry name" value="zf-CCHC"/>
    <property type="match status" value="1"/>
</dbReference>
<dbReference type="PANTHER" id="PTHR11439:SF483">
    <property type="entry name" value="PEPTIDE SYNTHASE GLIP-LIKE, PUTATIVE (AFU_ORTHOLOGUE AFUA_3G12920)-RELATED"/>
    <property type="match status" value="1"/>
</dbReference>
<organism evidence="4 5">
    <name type="scientific">Polarella glacialis</name>
    <name type="common">Dinoflagellate</name>
    <dbReference type="NCBI Taxonomy" id="89957"/>
    <lineage>
        <taxon>Eukaryota</taxon>
        <taxon>Sar</taxon>
        <taxon>Alveolata</taxon>
        <taxon>Dinophyceae</taxon>
        <taxon>Suessiales</taxon>
        <taxon>Suessiaceae</taxon>
        <taxon>Polarella</taxon>
    </lineage>
</organism>
<feature type="region of interest" description="Disordered" evidence="2">
    <location>
        <begin position="397"/>
        <end position="416"/>
    </location>
</feature>
<dbReference type="GO" id="GO:0003676">
    <property type="term" value="F:nucleic acid binding"/>
    <property type="evidence" value="ECO:0007669"/>
    <property type="project" value="InterPro"/>
</dbReference>
<evidence type="ECO:0000313" key="4">
    <source>
        <dbReference type="EMBL" id="CAE8691815.1"/>
    </source>
</evidence>
<dbReference type="EMBL" id="CAJNNW010027526">
    <property type="protein sequence ID" value="CAE8691815.1"/>
    <property type="molecule type" value="Genomic_DNA"/>
</dbReference>
<dbReference type="SMART" id="SM00343">
    <property type="entry name" value="ZnF_C2HC"/>
    <property type="match status" value="2"/>
</dbReference>
<proteinExistence type="predicted"/>
<comment type="caution">
    <text evidence="4">The sequence shown here is derived from an EMBL/GenBank/DDBJ whole genome shotgun (WGS) entry which is preliminary data.</text>
</comment>
<sequence>MNGGDQRGQGQSYGGGLPLSEFNKVVPPGWRPGIPGYPIKLFFERLKLWYRVTDNAEAQLGVLVAGRLQGAPQKIALRLRLPRPVAAGGGYDIGDEALIRLSQEQLIDAATNTIVQEYIPSGLQFLCQALRAIYGLQDQDRTTVALDSFYEFKRGHLGLAEFAQEFDHRYESAEDEAGLQMNDTGKTYFFLRGSGLGDKVIEDIKLQMRGDMSRYQEIRTLVLKLARANDKDKETLNMYQDQTDFNYKLNLDETNGNYYGSWHDPTTGEIIEYDYGANTSDDMYYGDYDYVYDGEYSDYDGAGYDDDWYGDDGWQDEVYHGDFPLEEWTWPASAPDSSTVSTAETTLLDVDASYWKGQTKGKGKGFGAKGKGPSGGSASGIGCAACGSRWHSSLDCPLNDPSKSDQGKGKGGKDYHYENFWKRKGKGKKGGKSNGFGKGLYSGKGFGKYRPSFGCGKGKYSGGYGKSYGKGYGKGKFKGGYGGFRYSSPCNFMAFQDHEVPEAPERAPTIAFKADGSGTQYYDFDDEKPSSSTRPPPQSTTEPMIDTAGNLGYNDGYGELDTAPASLPDVRVSGLSFLVGTCSSAFPTDYEDWSSLYHSVRGVKRHGLLIDPGAASGLIGTDTLKEYHDEILLPQGVDIICRPTTQNVSGISGKPEPALSRVTMPIFPGIKSSTFTADVIGKQGSKCPALLPNPSMRAANMGLLTNFYENGDGMLIVHDNGKRLLYRCLLTESGHYILPTDNIKNNNHVDEKATAKVSAFYAAVLHDAKQQWNDISAVYLAVDKAAVADSVADYPRVMRYEQGDPAASAAAQGVPVPDGPVEEPRRGLENILDVKYIDKPEKFDNSRKNWADDMKRMQHIILAVLSSYLQSSSLRLIQAVEARNGFEAWRVLCKEYEPKTAQRKLSMLSHLLMNPDFGETDEEFLVKWRQWKADIDAYESFVGKPFDTDLMIAVMLNFTPWELRRHLQFNSAQYEDSYQRLEDLVISYLQSKQLWTDLEEEREAHDRGGHRPMEVDEIEATMQKLMRSQDAQSLDAGKEETRDAGKDAGKEETSSRNGQVLVKQKEEEKEDICYKCGNKGHYARDCRTKPWNYKINELASYQDEPADGETPAWVLLMCADEDASLQQISARSDEVVATVDSGSPVHACPRWMAPSRPLLTDRRLKVWSAGGQRIRRYGLKLVDIELEGSLVQMDFDIMDVRRPIVSVVKMMRTGHKVVFETGKCHIRRPDGGVLPMHVMGDVCVLRGKVVEEGSRHLQVMPVEAEAEPRPIPQHEGPASKEERMRHNLVHLPHRSWCQLCIRARAREDPHGARQVGQETLEQPSLVQLDYTFIEKLKLLTAYLLDHGYGAATVVQSKGPELYAISWLLKWLDQLGLEDVMLHIDPEAALRAVAGRIRAMRQKKTLIQEAPVRSSQSIGGVSRYQRSLQEQIRALRLQLQESLNSEISVEDAIVTWMVRHAAWLLARFVPWREGAAPYTRRRGAPYRGKVVQFGEYVLAMNPEGYRRGAQRTSKFDSRWLGGVWLGKTEASDEHLVAVSGRVKCFRSLRRLAVEDENRWQPKLIKMLTATPWNMAPAMAPEAEETQEPQEEAEVEESRRRMRQKTTPPQEESAEVRRGSSHLGGGGGLVEETPVPMDTTATSKRAAAETGQQAQEKKAKLIQALELEGKLEHNDEMAYGDEGLIEGLPADKVMKGIEKELRGLADKGVMLTIQPEDIPDGARQISMRFVHKMQGDSVESRIVVRDIKRSQPEGGELFASTPSLASFRLHFTLISLELNLMLQECGSSEEFVEVLGDIGQAFVHADIDQDIYIWPPEAVRRKALYGYRKSPMLQQEHLAHIGTERVKLQRSAIDTSTYFDADRKVRLFVHVDDLALAGPAREVNQVLKLMEETLTVQKVLRLEKPGDAGELLGRRIVRTRRGFQVTHSKTIGDSMIEEFHMQQAHAVTVPAVNYTDRQREEETELPEQQEGERPSGSNYRRGGGQVMYVAHDRPDLQFAAKEVARAMAKPTSLDLTKLKRIVRYLKKYPTMTLVLELEELPEAEYYAITSGAVKTMYAQNLLKEMRKDLPIRICADSSAAKASAERHGVQRMKHMQIRLMFLKNLVKEGIVQMQKVKTDENPADMLTKAFGQEKLQRCLQLLPCFTCDMNGVIFATAGRDTGGRKTVLQGRLVDPDSQMGDFGIRFTPAPPCDGLDAESMIQDLALHNCEGDGDGCNAIVLPLRGKQLLSCPLSSRSLLSSLSLRKEDKLNRNASVLAGHPIGRSWLEDRGGSPLDDTPGMGHLLHPEELTSLSAAPCPMSADGIREVKHNCLVVGTSARRIVHLGGASSARAKDGFGSDVPWLPRGLLQKEGLEVPGPGSFALLDGGHFLGVLHRDASTVHLLDLHSGGRPAGTWRLPSPMKTDKRESEGEHWAGICAGGGALYALQAGSSPSIWRFPHPTLPVDF</sequence>
<feature type="region of interest" description="Disordered" evidence="2">
    <location>
        <begin position="520"/>
        <end position="546"/>
    </location>
</feature>
<evidence type="ECO:0000256" key="1">
    <source>
        <dbReference type="PROSITE-ProRule" id="PRU00047"/>
    </source>
</evidence>
<feature type="compositionally biased region" description="Basic and acidic residues" evidence="2">
    <location>
        <begin position="1036"/>
        <end position="1054"/>
    </location>
</feature>
<evidence type="ECO:0000259" key="3">
    <source>
        <dbReference type="PROSITE" id="PS50158"/>
    </source>
</evidence>